<evidence type="ECO:0008006" key="5">
    <source>
        <dbReference type="Google" id="ProtNLM"/>
    </source>
</evidence>
<evidence type="ECO:0000256" key="2">
    <source>
        <dbReference type="SAM" id="Phobius"/>
    </source>
</evidence>
<evidence type="ECO:0000313" key="3">
    <source>
        <dbReference type="EMBL" id="MFC6054147.1"/>
    </source>
</evidence>
<dbReference type="Proteomes" id="UP001596242">
    <property type="component" value="Unassembled WGS sequence"/>
</dbReference>
<keyword evidence="2" id="KW-0472">Membrane</keyword>
<name>A0ABW1LTF1_9ACTN</name>
<keyword evidence="4" id="KW-1185">Reference proteome</keyword>
<protein>
    <recommendedName>
        <fullName evidence="5">MFS transporter</fullName>
    </recommendedName>
</protein>
<comment type="caution">
    <text evidence="3">The sequence shown here is derived from an EMBL/GenBank/DDBJ whole genome shotgun (WGS) entry which is preliminary data.</text>
</comment>
<feature type="transmembrane region" description="Helical" evidence="2">
    <location>
        <begin position="12"/>
        <end position="34"/>
    </location>
</feature>
<sequence length="228" mass="23506">MIEPAITPRAPLPFFRAAVFAVVSAVPGVGGHHLVAEGPVPWRLGGAAVAVLFAVALLGVRRPRSLATVTVVCGAAQVGLHLWLTTGHVSQAASPARPGHLHAVADGADVHQGWHEGAAGSPVMTGVHVLVAVLVAVLLHRADRVCWSLERGLTAAVGATREAMTALRAMPKAAAPVPARWEPSAPLPSLWSAPVPPDGAVLADVMSRRGPPRARLSPATRPCRGVSR</sequence>
<evidence type="ECO:0000313" key="4">
    <source>
        <dbReference type="Proteomes" id="UP001596242"/>
    </source>
</evidence>
<dbReference type="RefSeq" id="WP_386392324.1">
    <property type="nucleotide sequence ID" value="NZ_JBHSPT010000003.1"/>
</dbReference>
<accession>A0ABW1LTF1</accession>
<reference evidence="4" key="1">
    <citation type="journal article" date="2019" name="Int. J. Syst. Evol. Microbiol.">
        <title>The Global Catalogue of Microorganisms (GCM) 10K type strain sequencing project: providing services to taxonomists for standard genome sequencing and annotation.</title>
        <authorList>
            <consortium name="The Broad Institute Genomics Platform"/>
            <consortium name="The Broad Institute Genome Sequencing Center for Infectious Disease"/>
            <person name="Wu L."/>
            <person name="Ma J."/>
        </authorList>
    </citation>
    <scope>NUCLEOTIDE SEQUENCE [LARGE SCALE GENOMIC DNA]</scope>
    <source>
        <strain evidence="4">JCM 12763</strain>
    </source>
</reference>
<proteinExistence type="predicted"/>
<dbReference type="EMBL" id="JBHSPT010000003">
    <property type="protein sequence ID" value="MFC6054147.1"/>
    <property type="molecule type" value="Genomic_DNA"/>
</dbReference>
<evidence type="ECO:0000256" key="1">
    <source>
        <dbReference type="SAM" id="MobiDB-lite"/>
    </source>
</evidence>
<keyword evidence="2" id="KW-0812">Transmembrane</keyword>
<feature type="region of interest" description="Disordered" evidence="1">
    <location>
        <begin position="207"/>
        <end position="228"/>
    </location>
</feature>
<gene>
    <name evidence="3" type="ORF">ACFP50_01180</name>
</gene>
<feature type="transmembrane region" description="Helical" evidence="2">
    <location>
        <begin position="66"/>
        <end position="84"/>
    </location>
</feature>
<keyword evidence="2" id="KW-1133">Transmembrane helix</keyword>
<organism evidence="3 4">
    <name type="scientific">Streptomyces pratens</name>
    <dbReference type="NCBI Taxonomy" id="887456"/>
    <lineage>
        <taxon>Bacteria</taxon>
        <taxon>Bacillati</taxon>
        <taxon>Actinomycetota</taxon>
        <taxon>Actinomycetes</taxon>
        <taxon>Kitasatosporales</taxon>
        <taxon>Streptomycetaceae</taxon>
        <taxon>Streptomyces</taxon>
    </lineage>
</organism>
<feature type="transmembrane region" description="Helical" evidence="2">
    <location>
        <begin position="119"/>
        <end position="139"/>
    </location>
</feature>
<feature type="transmembrane region" description="Helical" evidence="2">
    <location>
        <begin position="40"/>
        <end position="59"/>
    </location>
</feature>